<evidence type="ECO:0000256" key="3">
    <source>
        <dbReference type="ARBA" id="ARBA00022692"/>
    </source>
</evidence>
<reference evidence="7 8" key="1">
    <citation type="submission" date="2016-08" db="EMBL/GenBank/DDBJ databases">
        <authorList>
            <person name="Seilhamer J.J."/>
        </authorList>
    </citation>
    <scope>NUCLEOTIDE SEQUENCE [LARGE SCALE GENOMIC DNA]</scope>
    <source>
        <strain evidence="7 8">P1-7</strain>
    </source>
</reference>
<feature type="transmembrane region" description="Helical" evidence="6">
    <location>
        <begin position="251"/>
        <end position="271"/>
    </location>
</feature>
<dbReference type="GO" id="GO:0022857">
    <property type="term" value="F:transmembrane transporter activity"/>
    <property type="evidence" value="ECO:0007669"/>
    <property type="project" value="InterPro"/>
</dbReference>
<protein>
    <submittedName>
        <fullName evidence="7">Major Facilitator Superfamily protein</fullName>
    </submittedName>
</protein>
<dbReference type="Proteomes" id="UP000199205">
    <property type="component" value="Unassembled WGS sequence"/>
</dbReference>
<evidence type="ECO:0000256" key="2">
    <source>
        <dbReference type="ARBA" id="ARBA00022448"/>
    </source>
</evidence>
<evidence type="ECO:0000256" key="1">
    <source>
        <dbReference type="ARBA" id="ARBA00004141"/>
    </source>
</evidence>
<gene>
    <name evidence="7" type="ORF">GA0061101_101149</name>
</gene>
<feature type="transmembrane region" description="Helical" evidence="6">
    <location>
        <begin position="97"/>
        <end position="116"/>
    </location>
</feature>
<dbReference type="PANTHER" id="PTHR42718:SF9">
    <property type="entry name" value="MAJOR FACILITATOR SUPERFAMILY MULTIDRUG TRANSPORTER MFSC"/>
    <property type="match status" value="1"/>
</dbReference>
<comment type="subcellular location">
    <subcellularLocation>
        <location evidence="1">Membrane</location>
        <topology evidence="1">Multi-pass membrane protein</topology>
    </subcellularLocation>
</comment>
<dbReference type="RefSeq" id="WP_092572814.1">
    <property type="nucleotide sequence ID" value="NZ_FMAF01000001.1"/>
</dbReference>
<keyword evidence="3 6" id="KW-0812">Transmembrane</keyword>
<evidence type="ECO:0000313" key="8">
    <source>
        <dbReference type="Proteomes" id="UP000199205"/>
    </source>
</evidence>
<keyword evidence="2" id="KW-0813">Transport</keyword>
<evidence type="ECO:0000256" key="4">
    <source>
        <dbReference type="ARBA" id="ARBA00022989"/>
    </source>
</evidence>
<dbReference type="InterPro" id="IPR036259">
    <property type="entry name" value="MFS_trans_sf"/>
</dbReference>
<dbReference type="PANTHER" id="PTHR42718">
    <property type="entry name" value="MAJOR FACILITATOR SUPERFAMILY MULTIDRUG TRANSPORTER MFSC"/>
    <property type="match status" value="1"/>
</dbReference>
<feature type="transmembrane region" description="Helical" evidence="6">
    <location>
        <begin position="414"/>
        <end position="443"/>
    </location>
</feature>
<dbReference type="AlphaFoldDB" id="A0A1C3TXT9"/>
<feature type="transmembrane region" description="Helical" evidence="6">
    <location>
        <begin position="326"/>
        <end position="349"/>
    </location>
</feature>
<dbReference type="InterPro" id="IPR011701">
    <property type="entry name" value="MFS"/>
</dbReference>
<feature type="transmembrane region" description="Helical" evidence="6">
    <location>
        <begin position="508"/>
        <end position="532"/>
    </location>
</feature>
<evidence type="ECO:0000256" key="6">
    <source>
        <dbReference type="SAM" id="Phobius"/>
    </source>
</evidence>
<feature type="transmembrane region" description="Helical" evidence="6">
    <location>
        <begin position="30"/>
        <end position="50"/>
    </location>
</feature>
<keyword evidence="4 6" id="KW-1133">Transmembrane helix</keyword>
<accession>A0A1C3TXT9</accession>
<dbReference type="Gene3D" id="1.20.1250.20">
    <property type="entry name" value="MFS general substrate transporter like domains"/>
    <property type="match status" value="1"/>
</dbReference>
<proteinExistence type="predicted"/>
<dbReference type="EMBL" id="FMAF01000001">
    <property type="protein sequence ID" value="SCB07938.1"/>
    <property type="molecule type" value="Genomic_DNA"/>
</dbReference>
<organism evidence="7 8">
    <name type="scientific">Rhizobium lusitanum</name>
    <dbReference type="NCBI Taxonomy" id="293958"/>
    <lineage>
        <taxon>Bacteria</taxon>
        <taxon>Pseudomonadati</taxon>
        <taxon>Pseudomonadota</taxon>
        <taxon>Alphaproteobacteria</taxon>
        <taxon>Hyphomicrobiales</taxon>
        <taxon>Rhizobiaceae</taxon>
        <taxon>Rhizobium/Agrobacterium group</taxon>
        <taxon>Rhizobium</taxon>
    </lineage>
</organism>
<sequence length="548" mass="58901">MSGEPGPVPKVEANAVPAAPPPMPGWKVPLYIAASVMFFLTQGLGLNLAFANLTQIQGTIAATTTESAWLSAAYMAPNVSLAIALVKIRLQYGVRNFAEVSILGFIVASMLNLFVSDLHSAIVVRFLSGIAGAPLSTLGFLYMLEAFEPAKKMTVGVSLAMTNTLLAAPITRLVSPSLLDYGEWRGLYTLEMALALLVMPIIYLLPLTPPPRVKVIVLGDIFSYLLVAIGFGCLAVVLSVGRLYWWLEVPWLGIVLAIGIASLTAAVVVDLRRSTPLIDVRWLLLPEMLHLTGILLVFRLIAAEQTSVVVTFYQNAVGLLYDQLSMLYWIILAFSVIGGLICAVLMTYGLSWQIQFVALALMGVGSLIDSQVTNLTRPEQMYLSQAMVAAGAALFLPPSMSVGFKAALSKGPAYLVTFFVIFTFTQSVGGLIGSAFYGTLIIIREKFHSAVLTERVLLTDPHVAERVSQLSSSYGKVIGDSAILKGEGLALLGAQVSREANMLAYGDAFLVAAVIAFVSLAGLSLHVFFRFVKTRLAEDRPQTMASNP</sequence>
<feature type="transmembrane region" description="Helical" evidence="6">
    <location>
        <begin position="382"/>
        <end position="402"/>
    </location>
</feature>
<keyword evidence="5 6" id="KW-0472">Membrane</keyword>
<feature type="transmembrane region" description="Helical" evidence="6">
    <location>
        <begin position="186"/>
        <end position="205"/>
    </location>
</feature>
<evidence type="ECO:0000256" key="5">
    <source>
        <dbReference type="ARBA" id="ARBA00023136"/>
    </source>
</evidence>
<dbReference type="SUPFAM" id="SSF103473">
    <property type="entry name" value="MFS general substrate transporter"/>
    <property type="match status" value="1"/>
</dbReference>
<evidence type="ECO:0000313" key="7">
    <source>
        <dbReference type="EMBL" id="SCB07938.1"/>
    </source>
</evidence>
<feature type="transmembrane region" description="Helical" evidence="6">
    <location>
        <begin position="217"/>
        <end position="245"/>
    </location>
</feature>
<dbReference type="Pfam" id="PF07690">
    <property type="entry name" value="MFS_1"/>
    <property type="match status" value="1"/>
</dbReference>
<name>A0A1C3TXT9_9HYPH</name>
<dbReference type="OrthoDB" id="5314453at2"/>
<feature type="transmembrane region" description="Helical" evidence="6">
    <location>
        <begin position="283"/>
        <end position="302"/>
    </location>
</feature>
<feature type="transmembrane region" description="Helical" evidence="6">
    <location>
        <begin position="122"/>
        <end position="143"/>
    </location>
</feature>
<dbReference type="GO" id="GO:0016020">
    <property type="term" value="C:membrane"/>
    <property type="evidence" value="ECO:0007669"/>
    <property type="project" value="UniProtKB-SubCell"/>
</dbReference>